<dbReference type="Proteomes" id="UP000070063">
    <property type="component" value="Unassembled WGS sequence"/>
</dbReference>
<evidence type="ECO:0000313" key="2">
    <source>
        <dbReference type="Proteomes" id="UP000070063"/>
    </source>
</evidence>
<evidence type="ECO:0000313" key="1">
    <source>
        <dbReference type="EMBL" id="KXA38586.1"/>
    </source>
</evidence>
<accession>A0ABD4EFV5</accession>
<organism evidence="1 2">
    <name type="scientific">Staphylococcus lugdunensis</name>
    <dbReference type="NCBI Taxonomy" id="28035"/>
    <lineage>
        <taxon>Bacteria</taxon>
        <taxon>Bacillati</taxon>
        <taxon>Bacillota</taxon>
        <taxon>Bacilli</taxon>
        <taxon>Bacillales</taxon>
        <taxon>Staphylococcaceae</taxon>
        <taxon>Staphylococcus</taxon>
    </lineage>
</organism>
<dbReference type="AlphaFoldDB" id="A0ABD4EFV5"/>
<reference evidence="1 2" key="1">
    <citation type="submission" date="2016-01" db="EMBL/GenBank/DDBJ databases">
        <authorList>
            <person name="Mitreva M."/>
            <person name="Pepin K.H."/>
            <person name="Mihindukulasuriya K.A."/>
            <person name="Fulton R."/>
            <person name="Fronick C."/>
            <person name="O'Laughlin M."/>
            <person name="Miner T."/>
            <person name="Herter B."/>
            <person name="Rosa B.A."/>
            <person name="Cordes M."/>
            <person name="Tomlinson C."/>
            <person name="Wollam A."/>
            <person name="Palsikar V.B."/>
            <person name="Mardis E.R."/>
            <person name="Wilson R.K."/>
        </authorList>
    </citation>
    <scope>NUCLEOTIDE SEQUENCE [LARGE SCALE GENOMIC DNA]</scope>
    <source>
        <strain evidence="1 2">MJR7738</strain>
    </source>
</reference>
<feature type="non-terminal residue" evidence="1">
    <location>
        <position position="60"/>
    </location>
</feature>
<gene>
    <name evidence="1" type="ORF">HMPREF3225_01132</name>
</gene>
<name>A0ABD4EFV5_STALU</name>
<comment type="caution">
    <text evidence="1">The sequence shown here is derived from an EMBL/GenBank/DDBJ whole genome shotgun (WGS) entry which is preliminary data.</text>
</comment>
<proteinExistence type="predicted"/>
<dbReference type="Gene3D" id="3.40.50.12780">
    <property type="entry name" value="N-terminal domain of ligase-like"/>
    <property type="match status" value="1"/>
</dbReference>
<dbReference type="SUPFAM" id="SSF56801">
    <property type="entry name" value="Acetyl-CoA synthetase-like"/>
    <property type="match status" value="1"/>
</dbReference>
<sequence>MSKLHLNELYKKYNNTQKLIESSKKLHEFLLDNVKKHPDKIAVRNKKESITYEQLYNKMI</sequence>
<dbReference type="EMBL" id="LRQI01000043">
    <property type="protein sequence ID" value="KXA38586.1"/>
    <property type="molecule type" value="Genomic_DNA"/>
</dbReference>
<protein>
    <submittedName>
        <fullName evidence="1">Uncharacterized protein</fullName>
    </submittedName>
</protein>
<dbReference type="InterPro" id="IPR042099">
    <property type="entry name" value="ANL_N_sf"/>
</dbReference>